<evidence type="ECO:0000256" key="1">
    <source>
        <dbReference type="SAM" id="MobiDB-lite"/>
    </source>
</evidence>
<evidence type="ECO:0000256" key="2">
    <source>
        <dbReference type="SAM" id="Phobius"/>
    </source>
</evidence>
<reference evidence="3 4" key="1">
    <citation type="submission" date="2019-12" db="EMBL/GenBank/DDBJ databases">
        <title>Whole genome sequencing of endophytic Actinobacterium Micromonospora sp. MPMI6T.</title>
        <authorList>
            <person name="Evv R."/>
            <person name="Podile A.R."/>
        </authorList>
    </citation>
    <scope>NUCLEOTIDE SEQUENCE [LARGE SCALE GENOMIC DNA]</scope>
    <source>
        <strain evidence="3 4">MPMI6</strain>
    </source>
</reference>
<evidence type="ECO:0000313" key="3">
    <source>
        <dbReference type="EMBL" id="MBO4207288.1"/>
    </source>
</evidence>
<keyword evidence="2" id="KW-1133">Transmembrane helix</keyword>
<keyword evidence="2" id="KW-0472">Membrane</keyword>
<protein>
    <recommendedName>
        <fullName evidence="5">BNR repeat-like domain-containing protein</fullName>
    </recommendedName>
</protein>
<gene>
    <name evidence="3" type="ORF">GSF22_14900</name>
</gene>
<keyword evidence="2" id="KW-0812">Transmembrane</keyword>
<name>A0ABS3VSE6_MICEH</name>
<dbReference type="SUPFAM" id="SSF110296">
    <property type="entry name" value="Oligoxyloglucan reducing end-specific cellobiohydrolase"/>
    <property type="match status" value="1"/>
</dbReference>
<organism evidence="3 4">
    <name type="scientific">Micromonospora echinofusca</name>
    <dbReference type="NCBI Taxonomy" id="47858"/>
    <lineage>
        <taxon>Bacteria</taxon>
        <taxon>Bacillati</taxon>
        <taxon>Actinomycetota</taxon>
        <taxon>Actinomycetes</taxon>
        <taxon>Micromonosporales</taxon>
        <taxon>Micromonosporaceae</taxon>
        <taxon>Micromonospora</taxon>
    </lineage>
</organism>
<dbReference type="RefSeq" id="WP_208814185.1">
    <property type="nucleotide sequence ID" value="NZ_WVUH01000114.1"/>
</dbReference>
<dbReference type="InterPro" id="IPR015943">
    <property type="entry name" value="WD40/YVTN_repeat-like_dom_sf"/>
</dbReference>
<comment type="caution">
    <text evidence="3">The sequence shown here is derived from an EMBL/GenBank/DDBJ whole genome shotgun (WGS) entry which is preliminary data.</text>
</comment>
<evidence type="ECO:0000313" key="4">
    <source>
        <dbReference type="Proteomes" id="UP000823521"/>
    </source>
</evidence>
<dbReference type="EMBL" id="WVUH01000114">
    <property type="protein sequence ID" value="MBO4207288.1"/>
    <property type="molecule type" value="Genomic_DNA"/>
</dbReference>
<evidence type="ECO:0008006" key="5">
    <source>
        <dbReference type="Google" id="ProtNLM"/>
    </source>
</evidence>
<dbReference type="Gene3D" id="2.130.10.10">
    <property type="entry name" value="YVTN repeat-like/Quinoprotein amine dehydrogenase"/>
    <property type="match status" value="2"/>
</dbReference>
<sequence length="436" mass="46090">MPELDFRGPDFRGPDFRGLDSAAQAAFRPHFADVLHRARRRRRTRIVAAVVTGAAVLAGGGVAVAQLPARHALPPADSPTPTPEFLPAPDPAASARAQAPGRRTRYGPTQAGDLDRLYVRYGDCRDRDCAPGVAVSADRGRTWQKIPLPVPVNSLAALYPTGPRTVAVRVQTQLAAPGGTITGEKFWLTSLDGGLTWRRAELRQVPALPAGARVPDRMPGPDRDPLITVDPSTGDVLQLAHRSTLRSARFVESIPVDAGLWVSGSTGASTGPDSRISYTGSAVEVSRDGGRSWQRYVFPEQIVSNDDFGGVAVASHNGQTAYAVGRVGATLRIYRTVDGGRSWQRTAATAQVGERRITAAVRSDGTLVVQAGLDAGENPVMFTSTDRGNSLQPVPLGPGASAVPVPGGYAQSGWPQSSAVWLSVDGDDWSHVAPPD</sequence>
<feature type="compositionally biased region" description="Pro residues" evidence="1">
    <location>
        <begin position="76"/>
        <end position="90"/>
    </location>
</feature>
<dbReference type="Proteomes" id="UP000823521">
    <property type="component" value="Unassembled WGS sequence"/>
</dbReference>
<accession>A0ABS3VSE6</accession>
<feature type="transmembrane region" description="Helical" evidence="2">
    <location>
        <begin position="46"/>
        <end position="65"/>
    </location>
</feature>
<proteinExistence type="predicted"/>
<feature type="region of interest" description="Disordered" evidence="1">
    <location>
        <begin position="72"/>
        <end position="109"/>
    </location>
</feature>
<feature type="compositionally biased region" description="Low complexity" evidence="1">
    <location>
        <begin position="91"/>
        <end position="100"/>
    </location>
</feature>
<keyword evidence="4" id="KW-1185">Reference proteome</keyword>